<evidence type="ECO:0000256" key="1">
    <source>
        <dbReference type="ARBA" id="ARBA00009477"/>
    </source>
</evidence>
<reference evidence="4" key="1">
    <citation type="journal article" date="2019" name="Int. J. Syst. Evol. Microbiol.">
        <title>The Global Catalogue of Microorganisms (GCM) 10K type strain sequencing project: providing services to taxonomists for standard genome sequencing and annotation.</title>
        <authorList>
            <consortium name="The Broad Institute Genomics Platform"/>
            <consortium name="The Broad Institute Genome Sequencing Center for Infectious Disease"/>
            <person name="Wu L."/>
            <person name="Ma J."/>
        </authorList>
    </citation>
    <scope>NUCLEOTIDE SEQUENCE [LARGE SCALE GENOMIC DNA]</scope>
    <source>
        <strain evidence="4">KCTC 52039</strain>
    </source>
</reference>
<accession>A0ABV7J5U9</accession>
<evidence type="ECO:0000313" key="4">
    <source>
        <dbReference type="Proteomes" id="UP001595547"/>
    </source>
</evidence>
<feature type="coiled-coil region" evidence="2">
    <location>
        <begin position="106"/>
        <end position="178"/>
    </location>
</feature>
<dbReference type="Gene3D" id="2.40.30.170">
    <property type="match status" value="1"/>
</dbReference>
<dbReference type="SUPFAM" id="SSF111369">
    <property type="entry name" value="HlyD-like secretion proteins"/>
    <property type="match status" value="1"/>
</dbReference>
<dbReference type="Gene3D" id="2.40.50.100">
    <property type="match status" value="1"/>
</dbReference>
<sequence length="375" mass="38915">MARRRTGMAGWALLGLVALGTAGFMAWQRLAPVQEPLAATAARVAQPVRVTSVVFAAADLSVRYTGTIRPRHEVPLGFRLAGKLIARAVDVGDSVTKGQVLALLDEADAHLQLDAAEAELAAARTDLSRARADVARSRDLFAKGNVAQAALDRATSGVAEAQSRADRAQQMRDLAANQLSYMELVAEADGVVTATLAEPGQVVAAGQAVLSLAEGDGRDVVFALPEQSRALLDTAVARAELWGGGGDYALAFRDISPDVDPVGRTYRVRMTLAAPDAQAALGRTVTVRLTSPGTPAARLPLASVVNDGQGAAVWRLAQGGAQVERVPVELVTIEGQGALVRGGLATGDFVVSLGAAKIDPTRPVRVVETAASPES</sequence>
<dbReference type="InterPro" id="IPR006143">
    <property type="entry name" value="RND_pump_MFP"/>
</dbReference>
<gene>
    <name evidence="3" type="ORF">ACFOGH_19520</name>
</gene>
<name>A0ABV7J5U9_9RHOB</name>
<protein>
    <submittedName>
        <fullName evidence="3">Efflux RND transporter periplasmic adaptor subunit</fullName>
    </submittedName>
</protein>
<comment type="similarity">
    <text evidence="1">Belongs to the membrane fusion protein (MFP) (TC 8.A.1) family.</text>
</comment>
<dbReference type="Gene3D" id="1.10.287.470">
    <property type="entry name" value="Helix hairpin bin"/>
    <property type="match status" value="1"/>
</dbReference>
<dbReference type="NCBIfam" id="TIGR01730">
    <property type="entry name" value="RND_mfp"/>
    <property type="match status" value="1"/>
</dbReference>
<dbReference type="PANTHER" id="PTHR30469">
    <property type="entry name" value="MULTIDRUG RESISTANCE PROTEIN MDTA"/>
    <property type="match status" value="1"/>
</dbReference>
<dbReference type="PANTHER" id="PTHR30469:SF15">
    <property type="entry name" value="HLYD FAMILY OF SECRETION PROTEINS"/>
    <property type="match status" value="1"/>
</dbReference>
<dbReference type="RefSeq" id="WP_380074849.1">
    <property type="nucleotide sequence ID" value="NZ_JBHRTO010000002.1"/>
</dbReference>
<dbReference type="EMBL" id="JBHRTO010000002">
    <property type="protein sequence ID" value="MFC3183198.1"/>
    <property type="molecule type" value="Genomic_DNA"/>
</dbReference>
<keyword evidence="2" id="KW-0175">Coiled coil</keyword>
<evidence type="ECO:0000313" key="3">
    <source>
        <dbReference type="EMBL" id="MFC3183198.1"/>
    </source>
</evidence>
<organism evidence="3 4">
    <name type="scientific">Cypionkella sinensis</name>
    <dbReference type="NCBI Taxonomy" id="1756043"/>
    <lineage>
        <taxon>Bacteria</taxon>
        <taxon>Pseudomonadati</taxon>
        <taxon>Pseudomonadota</taxon>
        <taxon>Alphaproteobacteria</taxon>
        <taxon>Rhodobacterales</taxon>
        <taxon>Paracoccaceae</taxon>
        <taxon>Cypionkella</taxon>
    </lineage>
</organism>
<proteinExistence type="inferred from homology"/>
<dbReference type="Gene3D" id="2.40.420.20">
    <property type="match status" value="1"/>
</dbReference>
<dbReference type="Proteomes" id="UP001595547">
    <property type="component" value="Unassembled WGS sequence"/>
</dbReference>
<evidence type="ECO:0000256" key="2">
    <source>
        <dbReference type="SAM" id="Coils"/>
    </source>
</evidence>
<keyword evidence="4" id="KW-1185">Reference proteome</keyword>
<comment type="caution">
    <text evidence="3">The sequence shown here is derived from an EMBL/GenBank/DDBJ whole genome shotgun (WGS) entry which is preliminary data.</text>
</comment>